<dbReference type="SUPFAM" id="SSF53850">
    <property type="entry name" value="Periplasmic binding protein-like II"/>
    <property type="match status" value="1"/>
</dbReference>
<comment type="caution">
    <text evidence="8">The sequence shown here is derived from an EMBL/GenBank/DDBJ whole genome shotgun (WGS) entry which is preliminary data.</text>
</comment>
<keyword evidence="9" id="KW-1185">Reference proteome</keyword>
<accession>A0A7W6DY16</accession>
<proteinExistence type="inferred from homology"/>
<dbReference type="InterPro" id="IPR050490">
    <property type="entry name" value="Bact_solute-bd_prot1"/>
</dbReference>
<name>A0A7W6DY16_9RHOB</name>
<organism evidence="8 9">
    <name type="scientific">Sagittula marina</name>
    <dbReference type="NCBI Taxonomy" id="943940"/>
    <lineage>
        <taxon>Bacteria</taxon>
        <taxon>Pseudomonadati</taxon>
        <taxon>Pseudomonadota</taxon>
        <taxon>Alphaproteobacteria</taxon>
        <taxon>Rhodobacterales</taxon>
        <taxon>Roseobacteraceae</taxon>
        <taxon>Sagittula</taxon>
    </lineage>
</organism>
<evidence type="ECO:0000256" key="5">
    <source>
        <dbReference type="ARBA" id="ARBA00049629"/>
    </source>
</evidence>
<evidence type="ECO:0000256" key="1">
    <source>
        <dbReference type="ARBA" id="ARBA00004418"/>
    </source>
</evidence>
<dbReference type="RefSeq" id="WP_183968432.1">
    <property type="nucleotide sequence ID" value="NZ_BAABBZ010000011.1"/>
</dbReference>
<evidence type="ECO:0000256" key="7">
    <source>
        <dbReference type="SAM" id="SignalP"/>
    </source>
</evidence>
<feature type="signal peptide" evidence="7">
    <location>
        <begin position="1"/>
        <end position="25"/>
    </location>
</feature>
<dbReference type="EMBL" id="JACIEJ010000010">
    <property type="protein sequence ID" value="MBB3987359.1"/>
    <property type="molecule type" value="Genomic_DNA"/>
</dbReference>
<gene>
    <name evidence="8" type="ORF">GGQ68_003706</name>
</gene>
<evidence type="ECO:0000313" key="9">
    <source>
        <dbReference type="Proteomes" id="UP000541426"/>
    </source>
</evidence>
<sequence length="418" mass="44632">MAFTKTSKLLATVAFTSAIGSAAMAQEVEVLHWWTAGGEAAALNVLKEDLASKNVGWQDMPVAGGGGEAASTTLKARVAAGNPPTAAQMLGMQLREWANEGALGDLSSVAEENNWAEVVPAAVQEFAVNDGKWVGAPVNIHRPNWLWINAEIFDAQGLTPPTTWEEFNAAADKLQEAGITPLAHGGQPWQDATVFDDVVLGIGGPDFYRKAIIEADMDALGSDTMVQVFDQMRKLSGYVDENFSGRDWNLATAMLLNGEAGMQLMGDWAKGEIIRADMVPGEDILCVAAPGTEGSYLFNTDFFGAFDVSEESKPAQMELAASIMSKEFQEAFNLVKGSIPARTDVAPDNFDACGQKAMEDIVEAADNNALLGSMAHGHGQTSSVQRAMFDVVTEHFNSDMSSQDAVEELQIAVESAML</sequence>
<comment type="subcellular location">
    <subcellularLocation>
        <location evidence="1">Periplasm</location>
    </subcellularLocation>
</comment>
<evidence type="ECO:0000256" key="2">
    <source>
        <dbReference type="ARBA" id="ARBA00008520"/>
    </source>
</evidence>
<dbReference type="Gene3D" id="3.40.190.10">
    <property type="entry name" value="Periplasmic binding protein-like II"/>
    <property type="match status" value="2"/>
</dbReference>
<dbReference type="PANTHER" id="PTHR43649">
    <property type="entry name" value="ARABINOSE-BINDING PROTEIN-RELATED"/>
    <property type="match status" value="1"/>
</dbReference>
<evidence type="ECO:0000313" key="8">
    <source>
        <dbReference type="EMBL" id="MBB3987359.1"/>
    </source>
</evidence>
<comment type="similarity">
    <text evidence="2">Belongs to the bacterial solute-binding protein 1 family.</text>
</comment>
<evidence type="ECO:0000256" key="3">
    <source>
        <dbReference type="ARBA" id="ARBA00022448"/>
    </source>
</evidence>
<evidence type="ECO:0000256" key="4">
    <source>
        <dbReference type="ARBA" id="ARBA00022729"/>
    </source>
</evidence>
<dbReference type="Pfam" id="PF01547">
    <property type="entry name" value="SBP_bac_1"/>
    <property type="match status" value="1"/>
</dbReference>
<dbReference type="PANTHER" id="PTHR43649:SF28">
    <property type="entry name" value="BINDING PROTEIN COMPONENT OF ABC SUGAR TRANSPORTER-RELATED"/>
    <property type="match status" value="1"/>
</dbReference>
<protein>
    <recommendedName>
        <fullName evidence="6">Probable sugar-binding periplasmic protein</fullName>
    </recommendedName>
</protein>
<dbReference type="InterPro" id="IPR006059">
    <property type="entry name" value="SBP"/>
</dbReference>
<reference evidence="8 9" key="1">
    <citation type="submission" date="2020-08" db="EMBL/GenBank/DDBJ databases">
        <title>Genomic Encyclopedia of Type Strains, Phase IV (KMG-IV): sequencing the most valuable type-strain genomes for metagenomic binning, comparative biology and taxonomic classification.</title>
        <authorList>
            <person name="Goeker M."/>
        </authorList>
    </citation>
    <scope>NUCLEOTIDE SEQUENCE [LARGE SCALE GENOMIC DNA]</scope>
    <source>
        <strain evidence="8 9">DSM 102235</strain>
    </source>
</reference>
<comment type="function">
    <text evidence="5">Part of a binding-protein-dependent transport system for a sugar.</text>
</comment>
<keyword evidence="3" id="KW-0813">Transport</keyword>
<feature type="chain" id="PRO_5030676765" description="Probable sugar-binding periplasmic protein" evidence="7">
    <location>
        <begin position="26"/>
        <end position="418"/>
    </location>
</feature>
<dbReference type="GO" id="GO:0042597">
    <property type="term" value="C:periplasmic space"/>
    <property type="evidence" value="ECO:0007669"/>
    <property type="project" value="UniProtKB-SubCell"/>
</dbReference>
<evidence type="ECO:0000256" key="6">
    <source>
        <dbReference type="ARBA" id="ARBA00049753"/>
    </source>
</evidence>
<dbReference type="AlphaFoldDB" id="A0A7W6DY16"/>
<dbReference type="Proteomes" id="UP000541426">
    <property type="component" value="Unassembled WGS sequence"/>
</dbReference>
<keyword evidence="4 7" id="KW-0732">Signal</keyword>